<evidence type="ECO:0000313" key="10">
    <source>
        <dbReference type="EMBL" id="JAV48097.1"/>
    </source>
</evidence>
<keyword evidence="9" id="KW-0732">Signal</keyword>
<dbReference type="Gene3D" id="3.20.20.70">
    <property type="entry name" value="Aldolase class I"/>
    <property type="match status" value="1"/>
</dbReference>
<dbReference type="GO" id="GO:0004415">
    <property type="term" value="F:hyalurononglucosaminidase activity"/>
    <property type="evidence" value="ECO:0007669"/>
    <property type="project" value="UniProtKB-UniRule"/>
</dbReference>
<accession>A0A1W7RAD4</accession>
<evidence type="ECO:0000256" key="7">
    <source>
        <dbReference type="PIRSR" id="PIRSR038193-3"/>
    </source>
</evidence>
<comment type="catalytic activity">
    <reaction evidence="8">
        <text>Random hydrolysis of (1-&gt;4)-linkages between N-acetyl-beta-D-glucosamine and D-glucuronate residues in hyaluronate.</text>
        <dbReference type="EC" id="3.2.1.35"/>
    </reaction>
</comment>
<evidence type="ECO:0000256" key="3">
    <source>
        <dbReference type="ARBA" id="ARBA00023157"/>
    </source>
</evidence>
<evidence type="ECO:0000256" key="9">
    <source>
        <dbReference type="SAM" id="SignalP"/>
    </source>
</evidence>
<evidence type="ECO:0000256" key="4">
    <source>
        <dbReference type="ARBA" id="ARBA00023295"/>
    </source>
</evidence>
<feature type="disulfide bond" evidence="7">
    <location>
        <begin position="195"/>
        <end position="209"/>
    </location>
</feature>
<comment type="similarity">
    <text evidence="1 5 8">Belongs to the glycosyl hydrolase 56 family.</text>
</comment>
<dbReference type="PIRSF" id="PIRSF038193">
    <property type="entry name" value="Hyaluronidase"/>
    <property type="match status" value="1"/>
</dbReference>
<dbReference type="Pfam" id="PF01630">
    <property type="entry name" value="Glyco_hydro_56"/>
    <property type="match status" value="1"/>
</dbReference>
<keyword evidence="4 8" id="KW-0326">Glycosidase</keyword>
<dbReference type="SUPFAM" id="SSF51445">
    <property type="entry name" value="(Trans)glycosidases"/>
    <property type="match status" value="1"/>
</dbReference>
<dbReference type="PANTHER" id="PTHR11769">
    <property type="entry name" value="HYALURONIDASE"/>
    <property type="match status" value="1"/>
</dbReference>
<dbReference type="PANTHER" id="PTHR11769:SF35">
    <property type="entry name" value="HYALURONIDASE"/>
    <property type="match status" value="1"/>
</dbReference>
<keyword evidence="3 7" id="KW-1015">Disulfide bond</keyword>
<dbReference type="InterPro" id="IPR013785">
    <property type="entry name" value="Aldolase_TIM"/>
</dbReference>
<organism evidence="10">
    <name type="scientific">Hadrurus spadix</name>
    <dbReference type="NCBI Taxonomy" id="141984"/>
    <lineage>
        <taxon>Eukaryota</taxon>
        <taxon>Metazoa</taxon>
        <taxon>Ecdysozoa</taxon>
        <taxon>Arthropoda</taxon>
        <taxon>Chelicerata</taxon>
        <taxon>Arachnida</taxon>
        <taxon>Scorpiones</taxon>
        <taxon>Iurida</taxon>
        <taxon>Iuroidea</taxon>
        <taxon>Hadrurus</taxon>
    </lineage>
</organism>
<feature type="signal peptide" evidence="9">
    <location>
        <begin position="1"/>
        <end position="16"/>
    </location>
</feature>
<dbReference type="GO" id="GO:0005975">
    <property type="term" value="P:carbohydrate metabolic process"/>
    <property type="evidence" value="ECO:0007669"/>
    <property type="project" value="UniProtKB-UniRule"/>
</dbReference>
<sequence>MLFFVCIVSIFNNIEASFDVFWNVPSSLCSIKYDVNMTETLLKYNILVNDGESFIGDKITLIYENGIGKYPHIDPNKGDINGGLPRLDKLKEHLNLAEKDIQKIIPNPDFNGLGIIDWEAWRPIWEYHWGGLSIYQKRTIDLVKKDHPTESDQFIQTTAKNLWENTAKQWMLKTLELAKKLRPQGQWCYYLFPDCYNYFGKDQPSEYFCSAMIQNNNDRLSWLWDASTALCPSIYFIENQMKYNERQRTWFLYGKLAEAARVARPSTKIYPYINYMVHVSQIPVPRDHFWKMLSLIASMGFDGAVIWGSSSYLGSKKSCDDLEAYIENVIGPAVTTISSNVNRCAQEICNGRGRCTWPSEPFISWQYLIDTNGPSFDSQKITCKCQSHSGRYCN</sequence>
<keyword evidence="2 8" id="KW-0378">Hydrolase</keyword>
<reference evidence="10" key="1">
    <citation type="submission" date="2016-11" db="EMBL/GenBank/DDBJ databases">
        <title>Venom-gland transcriptomics and venom proteomics of the black-back scorpion (Hadrurus spadix) reveal detectability challenges and an unexplored realm of animal toxin diversity.</title>
        <authorList>
            <person name="Rokyta D.R."/>
            <person name="Ward M.J."/>
        </authorList>
    </citation>
    <scope>NUCLEOTIDE SEQUENCE</scope>
    <source>
        <tissue evidence="10">Venom gland</tissue>
    </source>
</reference>
<feature type="active site" description="Proton donor" evidence="6">
    <location>
        <position position="119"/>
    </location>
</feature>
<dbReference type="PRINTS" id="PR00846">
    <property type="entry name" value="GLHYDRLASE56"/>
</dbReference>
<dbReference type="InterPro" id="IPR017853">
    <property type="entry name" value="GH"/>
</dbReference>
<proteinExistence type="inferred from homology"/>
<evidence type="ECO:0000256" key="8">
    <source>
        <dbReference type="RuleBase" id="RU610713"/>
    </source>
</evidence>
<evidence type="ECO:0000256" key="6">
    <source>
        <dbReference type="PIRSR" id="PIRSR038193-1"/>
    </source>
</evidence>
<evidence type="ECO:0000256" key="5">
    <source>
        <dbReference type="PIRNR" id="PIRNR038193"/>
    </source>
</evidence>
<feature type="disulfide bond" evidence="7">
    <location>
        <begin position="29"/>
        <end position="319"/>
    </location>
</feature>
<evidence type="ECO:0000256" key="2">
    <source>
        <dbReference type="ARBA" id="ARBA00022801"/>
    </source>
</evidence>
<dbReference type="EC" id="3.2.1.35" evidence="8"/>
<dbReference type="InterPro" id="IPR018155">
    <property type="entry name" value="Hyaluronidase"/>
</dbReference>
<protein>
    <recommendedName>
        <fullName evidence="8">Hyaluronidase</fullName>
        <ecNumber evidence="8">3.2.1.35</ecNumber>
    </recommendedName>
</protein>
<dbReference type="GO" id="GO:0030214">
    <property type="term" value="P:hyaluronan catabolic process"/>
    <property type="evidence" value="ECO:0007669"/>
    <property type="project" value="TreeGrafter"/>
</dbReference>
<feature type="chain" id="PRO_5012777686" description="Hyaluronidase" evidence="9">
    <location>
        <begin position="17"/>
        <end position="394"/>
    </location>
</feature>
<name>A0A1W7RAD4_9SCOR</name>
<evidence type="ECO:0000256" key="1">
    <source>
        <dbReference type="ARBA" id="ARBA00008871"/>
    </source>
</evidence>
<dbReference type="EMBL" id="GFAH01000292">
    <property type="protein sequence ID" value="JAV48097.1"/>
    <property type="molecule type" value="Transcribed_RNA"/>
</dbReference>
<dbReference type="AlphaFoldDB" id="A0A1W7RAD4"/>
<feature type="disulfide bond" evidence="7">
    <location>
        <begin position="344"/>
        <end position="355"/>
    </location>
</feature>
<dbReference type="FunFam" id="3.20.20.70:FF:000065">
    <property type="entry name" value="Hyaluronidase"/>
    <property type="match status" value="1"/>
</dbReference>